<feature type="region of interest" description="Disordered" evidence="1">
    <location>
        <begin position="277"/>
        <end position="315"/>
    </location>
</feature>
<name>A0A8H4RQ92_9HELO</name>
<keyword evidence="2" id="KW-1133">Transmembrane helix</keyword>
<dbReference type="OrthoDB" id="3559765at2759"/>
<evidence type="ECO:0000256" key="2">
    <source>
        <dbReference type="SAM" id="Phobius"/>
    </source>
</evidence>
<evidence type="ECO:0000313" key="4">
    <source>
        <dbReference type="Proteomes" id="UP000566819"/>
    </source>
</evidence>
<dbReference type="EMBL" id="JAAMPI010000210">
    <property type="protein sequence ID" value="KAF4634084.1"/>
    <property type="molecule type" value="Genomic_DNA"/>
</dbReference>
<organism evidence="3 4">
    <name type="scientific">Cudoniella acicularis</name>
    <dbReference type="NCBI Taxonomy" id="354080"/>
    <lineage>
        <taxon>Eukaryota</taxon>
        <taxon>Fungi</taxon>
        <taxon>Dikarya</taxon>
        <taxon>Ascomycota</taxon>
        <taxon>Pezizomycotina</taxon>
        <taxon>Leotiomycetes</taxon>
        <taxon>Helotiales</taxon>
        <taxon>Tricladiaceae</taxon>
        <taxon>Cudoniella</taxon>
    </lineage>
</organism>
<feature type="compositionally biased region" description="Gly residues" evidence="1">
    <location>
        <begin position="608"/>
        <end position="630"/>
    </location>
</feature>
<protein>
    <submittedName>
        <fullName evidence="3">Uncharacterized protein</fullName>
    </submittedName>
</protein>
<feature type="region of interest" description="Disordered" evidence="1">
    <location>
        <begin position="592"/>
        <end position="631"/>
    </location>
</feature>
<evidence type="ECO:0000256" key="1">
    <source>
        <dbReference type="SAM" id="MobiDB-lite"/>
    </source>
</evidence>
<feature type="compositionally biased region" description="Low complexity" evidence="1">
    <location>
        <begin position="277"/>
        <end position="297"/>
    </location>
</feature>
<keyword evidence="2" id="KW-0812">Transmembrane</keyword>
<dbReference type="AlphaFoldDB" id="A0A8H4RQ92"/>
<evidence type="ECO:0000313" key="3">
    <source>
        <dbReference type="EMBL" id="KAF4634084.1"/>
    </source>
</evidence>
<proteinExistence type="predicted"/>
<comment type="caution">
    <text evidence="3">The sequence shown here is derived from an EMBL/GenBank/DDBJ whole genome shotgun (WGS) entry which is preliminary data.</text>
</comment>
<gene>
    <name evidence="3" type="ORF">G7Y89_g4025</name>
</gene>
<sequence length="647" mass="67031">MTSSANTSGYSWCYTNCCNCIYNDIVGQGDPEYGICNVIDTAISAFNSCSAKYGDCGEDLTDFNSQLSTWCTTSTTVTPSTSKASSTTVIVVTTTSSSSKASTTSSNTPVSVPTNTSSSQSAPPTTSTKPSSTTTSSSKSTPTTSSQPSSTSTTSASSSVSYITIPTQTSASTSSTTSESSIPISYATPSYSAISTTSSTSTHTPLPQYTGSGDLLVGYCTTPYFTVIPGPTADFYIGVIGCVNGKDDCCPFAATSTHAPTASAAATSTGPSFTTITVGGTSSTSSTTSGNGLNTIGENQAFPTPDSPSAGELDHCPGDYQTISNSCCPSNYLLFSTDLGGQTPCYSTITPYLTPPPLPSPTATTSTHPTSAVVNVVYAMAYPVKSSTSSGMPTATKAGIGGGVGALALLVLVSIGAFFFRKHAQKKTGKHFIRRHLGNSRVSEMYQSPPPAGHAQPATGYPPPLNPAYAPGVFDRDQGRRYNNNNNNSTSPIERGMSVSPPESYPSQNSTGGAVYNYPPPSQQQGYGNQQQQGSYFPPNQQRYGNQPPPMNQYPARAQTIQRVPVPAPVIARPQSQSPESFQQQRVLTTVPPQGLHAPPSPPPELVGGSGVRGGYGGNGELGYSSGGGEFSPVEFGLLPENWMVLL</sequence>
<feature type="transmembrane region" description="Helical" evidence="2">
    <location>
        <begin position="398"/>
        <end position="420"/>
    </location>
</feature>
<feature type="region of interest" description="Disordered" evidence="1">
    <location>
        <begin position="443"/>
        <end position="554"/>
    </location>
</feature>
<accession>A0A8H4RQ92</accession>
<keyword evidence="2" id="KW-0472">Membrane</keyword>
<reference evidence="3 4" key="1">
    <citation type="submission" date="2020-03" db="EMBL/GenBank/DDBJ databases">
        <title>Draft Genome Sequence of Cudoniella acicularis.</title>
        <authorList>
            <person name="Buettner E."/>
            <person name="Kellner H."/>
        </authorList>
    </citation>
    <scope>NUCLEOTIDE SEQUENCE [LARGE SCALE GENOMIC DNA]</scope>
    <source>
        <strain evidence="3 4">DSM 108380</strain>
    </source>
</reference>
<feature type="region of interest" description="Disordered" evidence="1">
    <location>
        <begin position="98"/>
        <end position="158"/>
    </location>
</feature>
<dbReference type="Proteomes" id="UP000566819">
    <property type="component" value="Unassembled WGS sequence"/>
</dbReference>
<feature type="compositionally biased region" description="Low complexity" evidence="1">
    <location>
        <begin position="523"/>
        <end position="536"/>
    </location>
</feature>
<keyword evidence="4" id="KW-1185">Reference proteome</keyword>